<sequence length="90" mass="10216">MELLFFGSGTGHLGLVLRYLPHNPSVINPRIGVLSSLFYWISFLSSPLSFNLTDGTRWTIVANTCMFDHRQTSHPRHSLLLYGETYGLMD</sequence>
<comment type="caution">
    <text evidence="1">The sequence shown here is derived from an EMBL/GenBank/DDBJ whole genome shotgun (WGS) entry which is preliminary data.</text>
</comment>
<reference evidence="1 2" key="1">
    <citation type="submission" date="2016-03" db="EMBL/GenBank/DDBJ databases">
        <title>EvidentialGene: Evidence-directed Construction of Genes on Genomes.</title>
        <authorList>
            <person name="Gilbert D.G."/>
            <person name="Choi J.-H."/>
            <person name="Mockaitis K."/>
            <person name="Colbourne J."/>
            <person name="Pfrender M."/>
        </authorList>
    </citation>
    <scope>NUCLEOTIDE SEQUENCE [LARGE SCALE GENOMIC DNA]</scope>
    <source>
        <strain evidence="1 2">Xinb3</strain>
        <tissue evidence="1">Complete organism</tissue>
    </source>
</reference>
<gene>
    <name evidence="1" type="ORF">APZ42_029723</name>
</gene>
<dbReference type="AlphaFoldDB" id="A0A164PDB2"/>
<dbReference type="EMBL" id="LRGB01002627">
    <property type="protein sequence ID" value="KZS06727.1"/>
    <property type="molecule type" value="Genomic_DNA"/>
</dbReference>
<evidence type="ECO:0000313" key="1">
    <source>
        <dbReference type="EMBL" id="KZS06727.1"/>
    </source>
</evidence>
<organism evidence="1 2">
    <name type="scientific">Daphnia magna</name>
    <dbReference type="NCBI Taxonomy" id="35525"/>
    <lineage>
        <taxon>Eukaryota</taxon>
        <taxon>Metazoa</taxon>
        <taxon>Ecdysozoa</taxon>
        <taxon>Arthropoda</taxon>
        <taxon>Crustacea</taxon>
        <taxon>Branchiopoda</taxon>
        <taxon>Diplostraca</taxon>
        <taxon>Cladocera</taxon>
        <taxon>Anomopoda</taxon>
        <taxon>Daphniidae</taxon>
        <taxon>Daphnia</taxon>
    </lineage>
</organism>
<name>A0A164PDB2_9CRUS</name>
<proteinExistence type="predicted"/>
<evidence type="ECO:0000313" key="2">
    <source>
        <dbReference type="Proteomes" id="UP000076858"/>
    </source>
</evidence>
<protein>
    <submittedName>
        <fullName evidence="1">Uncharacterized protein</fullName>
    </submittedName>
</protein>
<accession>A0A164PDB2</accession>
<dbReference type="Proteomes" id="UP000076858">
    <property type="component" value="Unassembled WGS sequence"/>
</dbReference>
<keyword evidence="2" id="KW-1185">Reference proteome</keyword>